<dbReference type="FunFam" id="3.30.479.10:FF:000003">
    <property type="entry name" value="6-pyruvoyl tetrahydrobiopterin synthase"/>
    <property type="match status" value="1"/>
</dbReference>
<evidence type="ECO:0000256" key="4">
    <source>
        <dbReference type="ARBA" id="ARBA00013100"/>
    </source>
</evidence>
<dbReference type="Pfam" id="PF01242">
    <property type="entry name" value="PTPS"/>
    <property type="match status" value="1"/>
</dbReference>
<comment type="cofactor">
    <cofactor evidence="1">
        <name>Zn(2+)</name>
        <dbReference type="ChEBI" id="CHEBI:29105"/>
    </cofactor>
</comment>
<dbReference type="GO" id="GO:0005739">
    <property type="term" value="C:mitochondrion"/>
    <property type="evidence" value="ECO:0007669"/>
    <property type="project" value="TreeGrafter"/>
</dbReference>
<gene>
    <name evidence="9" type="ORF">XAT740_LOCUS34367</name>
</gene>
<dbReference type="GO" id="GO:0046872">
    <property type="term" value="F:metal ion binding"/>
    <property type="evidence" value="ECO:0007669"/>
    <property type="project" value="UniProtKB-KW"/>
</dbReference>
<accession>A0A815LF09</accession>
<protein>
    <recommendedName>
        <fullName evidence="4">6-pyruvoyltetrahydropterin synthase</fullName>
        <ecNumber evidence="4">4.2.3.12</ecNumber>
    </recommendedName>
</protein>
<dbReference type="AlphaFoldDB" id="A0A815LF09"/>
<dbReference type="PANTHER" id="PTHR12589:SF7">
    <property type="entry name" value="6-PYRUVOYL TETRAHYDROBIOPTERIN SYNTHASE"/>
    <property type="match status" value="1"/>
</dbReference>
<dbReference type="GO" id="GO:0003874">
    <property type="term" value="F:6-pyruvoyltetrahydropterin synthase activity"/>
    <property type="evidence" value="ECO:0007669"/>
    <property type="project" value="UniProtKB-EC"/>
</dbReference>
<dbReference type="UniPathway" id="UPA00849">
    <property type="reaction ID" value="UER00819"/>
</dbReference>
<dbReference type="Gene3D" id="3.30.479.10">
    <property type="entry name" value="6-pyruvoyl tetrahydropterin synthase/QueD"/>
    <property type="match status" value="1"/>
</dbReference>
<reference evidence="9" key="1">
    <citation type="submission" date="2021-02" db="EMBL/GenBank/DDBJ databases">
        <authorList>
            <person name="Nowell W R."/>
        </authorList>
    </citation>
    <scope>NUCLEOTIDE SEQUENCE</scope>
</reference>
<sequence length="216" mass="25117">MMVLLFTSIYNLDRIFSKFVLRIKVPPFDAEFNSASNGVVYMDGTYLVTKFKANTLFVRASFTLILYMMNKCSKPKVYITRRETFSSAHRLHSTALSDDDNMHIFGKCNNPNGHGHNYVLEVTVVGHVDEHTGMVMNIADLKHIIQEHVLKFIDHKHLDLDLDHFRINKIVSTTENLAIYIWQQLTTAIRNQFDKVHLYEIKLHETENNIVVYRGE</sequence>
<name>A0A815LF09_ADIRI</name>
<keyword evidence="5" id="KW-0479">Metal-binding</keyword>
<comment type="pathway">
    <text evidence="2">Cofactor biosynthesis; tetrahydrobiopterin biosynthesis; tetrahydrobiopterin from 7,8-dihydroneopterin triphosphate: step 1/3.</text>
</comment>
<dbReference type="GO" id="GO:0006729">
    <property type="term" value="P:tetrahydrobiopterin biosynthetic process"/>
    <property type="evidence" value="ECO:0007669"/>
    <property type="project" value="UniProtKB-UniPathway"/>
</dbReference>
<evidence type="ECO:0000313" key="10">
    <source>
        <dbReference type="Proteomes" id="UP000663828"/>
    </source>
</evidence>
<dbReference type="InterPro" id="IPR022470">
    <property type="entry name" value="PTPS_Cys_AS"/>
</dbReference>
<dbReference type="SUPFAM" id="SSF55620">
    <property type="entry name" value="Tetrahydrobiopterin biosynthesis enzymes-like"/>
    <property type="match status" value="1"/>
</dbReference>
<comment type="similarity">
    <text evidence="3">Belongs to the PTPS family.</text>
</comment>
<evidence type="ECO:0000256" key="8">
    <source>
        <dbReference type="ARBA" id="ARBA00023239"/>
    </source>
</evidence>
<dbReference type="InterPro" id="IPR007115">
    <property type="entry name" value="6-PTP_synth/QueD"/>
</dbReference>
<evidence type="ECO:0000256" key="5">
    <source>
        <dbReference type="ARBA" id="ARBA00022723"/>
    </source>
</evidence>
<keyword evidence="6" id="KW-0862">Zinc</keyword>
<evidence type="ECO:0000256" key="7">
    <source>
        <dbReference type="ARBA" id="ARBA00023007"/>
    </source>
</evidence>
<keyword evidence="10" id="KW-1185">Reference proteome</keyword>
<dbReference type="EMBL" id="CAJNOR010003351">
    <property type="protein sequence ID" value="CAF1405215.1"/>
    <property type="molecule type" value="Genomic_DNA"/>
</dbReference>
<evidence type="ECO:0000313" key="9">
    <source>
        <dbReference type="EMBL" id="CAF1405215.1"/>
    </source>
</evidence>
<comment type="caution">
    <text evidence="9">The sequence shown here is derived from an EMBL/GenBank/DDBJ whole genome shotgun (WGS) entry which is preliminary data.</text>
</comment>
<proteinExistence type="inferred from homology"/>
<dbReference type="PROSITE" id="PS00987">
    <property type="entry name" value="PTPS_1"/>
    <property type="match status" value="1"/>
</dbReference>
<evidence type="ECO:0000256" key="2">
    <source>
        <dbReference type="ARBA" id="ARBA00005126"/>
    </source>
</evidence>
<dbReference type="Proteomes" id="UP000663828">
    <property type="component" value="Unassembled WGS sequence"/>
</dbReference>
<evidence type="ECO:0000256" key="1">
    <source>
        <dbReference type="ARBA" id="ARBA00001947"/>
    </source>
</evidence>
<evidence type="ECO:0000256" key="3">
    <source>
        <dbReference type="ARBA" id="ARBA00009164"/>
    </source>
</evidence>
<keyword evidence="8" id="KW-0456">Lyase</keyword>
<dbReference type="InterPro" id="IPR038418">
    <property type="entry name" value="6-PTP_synth/QueD_sf"/>
</dbReference>
<dbReference type="PANTHER" id="PTHR12589">
    <property type="entry name" value="PYRUVOYL TETRAHYDROBIOPTERIN SYNTHASE"/>
    <property type="match status" value="1"/>
</dbReference>
<organism evidence="9 10">
    <name type="scientific">Adineta ricciae</name>
    <name type="common">Rotifer</name>
    <dbReference type="NCBI Taxonomy" id="249248"/>
    <lineage>
        <taxon>Eukaryota</taxon>
        <taxon>Metazoa</taxon>
        <taxon>Spiralia</taxon>
        <taxon>Gnathifera</taxon>
        <taxon>Rotifera</taxon>
        <taxon>Eurotatoria</taxon>
        <taxon>Bdelloidea</taxon>
        <taxon>Adinetida</taxon>
        <taxon>Adinetidae</taxon>
        <taxon>Adineta</taxon>
    </lineage>
</organism>
<dbReference type="EC" id="4.2.3.12" evidence="4"/>
<keyword evidence="7" id="KW-0783">Tetrahydrobiopterin biosynthesis</keyword>
<evidence type="ECO:0000256" key="6">
    <source>
        <dbReference type="ARBA" id="ARBA00022833"/>
    </source>
</evidence>